<feature type="transmembrane region" description="Helical" evidence="1">
    <location>
        <begin position="239"/>
        <end position="256"/>
    </location>
</feature>
<organism evidence="2 3">
    <name type="scientific">Streptococcus parasanguinis</name>
    <dbReference type="NCBI Taxonomy" id="1318"/>
    <lineage>
        <taxon>Bacteria</taxon>
        <taxon>Bacillati</taxon>
        <taxon>Bacillota</taxon>
        <taxon>Bacilli</taxon>
        <taxon>Lactobacillales</taxon>
        <taxon>Streptococcaceae</taxon>
        <taxon>Streptococcus</taxon>
    </lineage>
</organism>
<dbReference type="Proteomes" id="UP000285773">
    <property type="component" value="Unassembled WGS sequence"/>
</dbReference>
<dbReference type="EMBL" id="QSIO01000001">
    <property type="protein sequence ID" value="RHC95945.1"/>
    <property type="molecule type" value="Genomic_DNA"/>
</dbReference>
<protein>
    <submittedName>
        <fullName evidence="2">Uncharacterized protein</fullName>
    </submittedName>
</protein>
<feature type="transmembrane region" description="Helical" evidence="1">
    <location>
        <begin position="210"/>
        <end position="227"/>
    </location>
</feature>
<feature type="transmembrane region" description="Helical" evidence="1">
    <location>
        <begin position="184"/>
        <end position="204"/>
    </location>
</feature>
<sequence length="326" mass="35155">MGKSSSFPESLGGNMKPEYLYSIATDLGLQFDGEACVMYGEREGFLLVIEGAQTKNVFTISLSVKQGSEGDLIEDSEILWNELKEQSKAINAISSDGYLTSIVVKGGMTKGKAVETLWTAIQDIVDFLLNHQFVQVNAETGEEGPIGLYQIGDAIFLIDDATFRAYQAEVQDTVEAYEAREENFLLGIVGAVIGVIIGGAVALLVARLGYVSVLAGAALGYCTIKGYEILGKKLTKKGVVVSAILMVLTVFLVNQLDYTLALMSELDLPFDMSWTLLNEATFSGDVPDKFYLNLGLLAVFTLGGAWISVKSALDGQKNRAIARKIA</sequence>
<comment type="caution">
    <text evidence="2">The sequence shown here is derived from an EMBL/GenBank/DDBJ whole genome shotgun (WGS) entry which is preliminary data.</text>
</comment>
<keyword evidence="1" id="KW-0812">Transmembrane</keyword>
<name>A0A414CLQ8_STRPA</name>
<reference evidence="2 3" key="1">
    <citation type="submission" date="2018-08" db="EMBL/GenBank/DDBJ databases">
        <title>A genome reference for cultivated species of the human gut microbiota.</title>
        <authorList>
            <person name="Zou Y."/>
            <person name="Xue W."/>
            <person name="Luo G."/>
        </authorList>
    </citation>
    <scope>NUCLEOTIDE SEQUENCE [LARGE SCALE GENOMIC DNA]</scope>
    <source>
        <strain evidence="2 3">AM33-3BH</strain>
    </source>
</reference>
<feature type="transmembrane region" description="Helical" evidence="1">
    <location>
        <begin position="290"/>
        <end position="309"/>
    </location>
</feature>
<keyword evidence="1" id="KW-0472">Membrane</keyword>
<keyword evidence="1" id="KW-1133">Transmembrane helix</keyword>
<dbReference type="AlphaFoldDB" id="A0A414CLQ8"/>
<accession>A0A414CLQ8</accession>
<evidence type="ECO:0000313" key="2">
    <source>
        <dbReference type="EMBL" id="RHC95945.1"/>
    </source>
</evidence>
<evidence type="ECO:0000313" key="3">
    <source>
        <dbReference type="Proteomes" id="UP000285773"/>
    </source>
</evidence>
<evidence type="ECO:0000256" key="1">
    <source>
        <dbReference type="SAM" id="Phobius"/>
    </source>
</evidence>
<proteinExistence type="predicted"/>
<gene>
    <name evidence="2" type="ORF">DW820_02125</name>
</gene>
<dbReference type="RefSeq" id="WP_118095303.1">
    <property type="nucleotide sequence ID" value="NZ_JANLGE010000014.1"/>
</dbReference>